<dbReference type="eggNOG" id="COG4258">
    <property type="taxonomic scope" value="Bacteria"/>
</dbReference>
<keyword evidence="2" id="KW-1003">Cell membrane</keyword>
<name>Q0BW72_GRABC</name>
<evidence type="ECO:0000256" key="5">
    <source>
        <dbReference type="ARBA" id="ARBA00023136"/>
    </source>
</evidence>
<evidence type="ECO:0000313" key="9">
    <source>
        <dbReference type="Proteomes" id="UP000001963"/>
    </source>
</evidence>
<feature type="transmembrane region" description="Helical" evidence="6">
    <location>
        <begin position="790"/>
        <end position="811"/>
    </location>
</feature>
<dbReference type="PANTHER" id="PTHR33406">
    <property type="entry name" value="MEMBRANE PROTEIN MJ1562-RELATED"/>
    <property type="match status" value="1"/>
</dbReference>
<feature type="transmembrane region" description="Helical" evidence="6">
    <location>
        <begin position="375"/>
        <end position="394"/>
    </location>
</feature>
<evidence type="ECO:0000313" key="8">
    <source>
        <dbReference type="EMBL" id="ABI60930.1"/>
    </source>
</evidence>
<keyword evidence="4 6" id="KW-1133">Transmembrane helix</keyword>
<feature type="transmembrane region" description="Helical" evidence="6">
    <location>
        <begin position="675"/>
        <end position="694"/>
    </location>
</feature>
<proteinExistence type="predicted"/>
<evidence type="ECO:0000256" key="1">
    <source>
        <dbReference type="ARBA" id="ARBA00004651"/>
    </source>
</evidence>
<feature type="transmembrane region" description="Helical" evidence="6">
    <location>
        <begin position="458"/>
        <end position="478"/>
    </location>
</feature>
<feature type="transmembrane region" description="Helical" evidence="6">
    <location>
        <begin position="400"/>
        <end position="419"/>
    </location>
</feature>
<dbReference type="SUPFAM" id="SSF82866">
    <property type="entry name" value="Multidrug efflux transporter AcrB transmembrane domain"/>
    <property type="match status" value="2"/>
</dbReference>
<keyword evidence="3 6" id="KW-0812">Transmembrane</keyword>
<evidence type="ECO:0000256" key="3">
    <source>
        <dbReference type="ARBA" id="ARBA00022692"/>
    </source>
</evidence>
<dbReference type="KEGG" id="gbe:GbCGDNIH1_0032"/>
<feature type="domain" description="Membrane transport protein MMPL" evidence="7">
    <location>
        <begin position="243"/>
        <end position="453"/>
    </location>
</feature>
<evidence type="ECO:0000259" key="7">
    <source>
        <dbReference type="Pfam" id="PF03176"/>
    </source>
</evidence>
<dbReference type="HOGENOM" id="CLU_017576_1_0_5"/>
<dbReference type="Pfam" id="PF03176">
    <property type="entry name" value="MMPL"/>
    <property type="match status" value="1"/>
</dbReference>
<sequence length="830" mass="88731">MSSSGLTGRSIRSYQRLCGNRIICSRDTRSSMKRLLAVFLLCAVCLGLVLTQIRIRTDITDFLPPGTDPASRFLLREVREGEAATLLLAGIDGPSTPALVKISQSMAARLRGHSLFSLVMNSSAGMDQEAEKLFADRYLLSDAVTPEQFTTDALHHHFEALLTGLSGAASPVVARYGFADPTGAFGAIAAQWLEGGFSGPRTVDGVWFAPEQPDQQPRALLLTRLHAGSSIEEQQVALSLLRSSFEEARRTVSPTDQDAFSLHLTGPAIFAEQASSIVKADIHRIAILSGVLILGLLLWRFRSPAVLVAMLIPPMLGIALAAVTIQLWNGSVHGVTLGFGLTMLGVTLDYPVLWIGHRRPGEPVRATRRRIGMTLGLTMIAASLGLIGMVFSSFPALAQLGLFSVMGLLGAGLATFLVLPPVVRSADLAPALLKTPGRNSAAPAWMIRLERLHRFRPLALLVPVLAIAYLVITGLPPLERDLAHLSPVPASQMTLDETLRRQIGAPDASVLLVFSGTSQEDVLRHAERLTPFLHQMRQRGLITSSLGPADLLPSEASQRQHQAALPPAPELHDRVMAAMAGLPFANGAFDPFLKNAQQQRMASPLHALPSPLLRARLAPMLFQRGGSWYGIASLTGLTDADTFQSLLDQSGTGPAQVIDIREATNGLVNRFTGQAFRWLGAGALLALFALAAGLRQPKRLLAVLIPIGAALCVTLALLKLAGVSISLFHVTAIQLMIGISLDYALFLTRRGDNGVPLDLEERVRTLRTLLVCNGMTLLSFGLLATCQTPLLASIGLTVASGTFCALVLAFFMARPQDTGSPAISPPSANG</sequence>
<dbReference type="AlphaFoldDB" id="Q0BW72"/>
<feature type="transmembrane region" description="Helical" evidence="6">
    <location>
        <begin position="701"/>
        <end position="721"/>
    </location>
</feature>
<protein>
    <submittedName>
        <fullName evidence="8">Transporter</fullName>
    </submittedName>
</protein>
<organism evidence="8 9">
    <name type="scientific">Granulibacter bethesdensis (strain ATCC BAA-1260 / CGDNIH1)</name>
    <dbReference type="NCBI Taxonomy" id="391165"/>
    <lineage>
        <taxon>Bacteria</taxon>
        <taxon>Pseudomonadati</taxon>
        <taxon>Pseudomonadota</taxon>
        <taxon>Alphaproteobacteria</taxon>
        <taxon>Acetobacterales</taxon>
        <taxon>Acetobacteraceae</taxon>
        <taxon>Granulibacter</taxon>
    </lineage>
</organism>
<dbReference type="Gene3D" id="1.20.1640.10">
    <property type="entry name" value="Multidrug efflux transporter AcrB transmembrane domain"/>
    <property type="match status" value="2"/>
</dbReference>
<gene>
    <name evidence="8" type="ordered locus">GbCGDNIH1_0032</name>
</gene>
<dbReference type="EMBL" id="CP000394">
    <property type="protein sequence ID" value="ABI60930.1"/>
    <property type="molecule type" value="Genomic_DNA"/>
</dbReference>
<keyword evidence="9" id="KW-1185">Reference proteome</keyword>
<dbReference type="InterPro" id="IPR050545">
    <property type="entry name" value="Mycobact_MmpL"/>
</dbReference>
<dbReference type="GO" id="GO:0005886">
    <property type="term" value="C:plasma membrane"/>
    <property type="evidence" value="ECO:0007669"/>
    <property type="project" value="UniProtKB-SubCell"/>
</dbReference>
<feature type="transmembrane region" description="Helical" evidence="6">
    <location>
        <begin position="334"/>
        <end position="355"/>
    </location>
</feature>
<keyword evidence="5 6" id="KW-0472">Membrane</keyword>
<dbReference type="PANTHER" id="PTHR33406:SF13">
    <property type="entry name" value="MEMBRANE PROTEIN YDFJ"/>
    <property type="match status" value="1"/>
</dbReference>
<feature type="transmembrane region" description="Helical" evidence="6">
    <location>
        <begin position="282"/>
        <end position="299"/>
    </location>
</feature>
<dbReference type="Proteomes" id="UP000001963">
    <property type="component" value="Chromosome"/>
</dbReference>
<dbReference type="InterPro" id="IPR004869">
    <property type="entry name" value="MMPL_dom"/>
</dbReference>
<feature type="transmembrane region" description="Helical" evidence="6">
    <location>
        <begin position="306"/>
        <end position="328"/>
    </location>
</feature>
<feature type="transmembrane region" description="Helical" evidence="6">
    <location>
        <begin position="766"/>
        <end position="784"/>
    </location>
</feature>
<dbReference type="STRING" id="391165.GbCGDNIH1_0032"/>
<comment type="subcellular location">
    <subcellularLocation>
        <location evidence="1">Cell membrane</location>
        <topology evidence="1">Multi-pass membrane protein</topology>
    </subcellularLocation>
</comment>
<evidence type="ECO:0000256" key="2">
    <source>
        <dbReference type="ARBA" id="ARBA00022475"/>
    </source>
</evidence>
<evidence type="ECO:0000256" key="6">
    <source>
        <dbReference type="SAM" id="Phobius"/>
    </source>
</evidence>
<reference evidence="8 9" key="1">
    <citation type="journal article" date="2007" name="J. Bacteriol.">
        <title>Genome sequence analysis of the emerging human pathogenic acetic acid bacterium Granulibacter bethesdensis.</title>
        <authorList>
            <person name="Greenberg D.E."/>
            <person name="Porcella S.F."/>
            <person name="Zelazny A.M."/>
            <person name="Virtaneva K."/>
            <person name="Sturdevant D.E."/>
            <person name="Kupko J.J.III."/>
            <person name="Barbian K.D."/>
            <person name="Babar A."/>
            <person name="Dorward D.W."/>
            <person name="Holland S.M."/>
        </authorList>
    </citation>
    <scope>NUCLEOTIDE SEQUENCE [LARGE SCALE GENOMIC DNA]</scope>
    <source>
        <strain evidence="9">ATCC BAA-1260 / CGDNIH1</strain>
    </source>
</reference>
<accession>Q0BW72</accession>
<evidence type="ECO:0000256" key="4">
    <source>
        <dbReference type="ARBA" id="ARBA00022989"/>
    </source>
</evidence>
<feature type="transmembrane region" description="Helical" evidence="6">
    <location>
        <begin position="727"/>
        <end position="746"/>
    </location>
</feature>